<dbReference type="AlphaFoldDB" id="A0A1I1Q1Y2"/>
<organism evidence="2 3">
    <name type="scientific">Pseudoalteromonas denitrificans DSM 6059</name>
    <dbReference type="NCBI Taxonomy" id="1123010"/>
    <lineage>
        <taxon>Bacteria</taxon>
        <taxon>Pseudomonadati</taxon>
        <taxon>Pseudomonadota</taxon>
        <taxon>Gammaproteobacteria</taxon>
        <taxon>Alteromonadales</taxon>
        <taxon>Pseudoalteromonadaceae</taxon>
        <taxon>Pseudoalteromonas</taxon>
    </lineage>
</organism>
<dbReference type="EMBL" id="FOLO01000037">
    <property type="protein sequence ID" value="SFD15977.1"/>
    <property type="molecule type" value="Genomic_DNA"/>
</dbReference>
<evidence type="ECO:0000256" key="1">
    <source>
        <dbReference type="SAM" id="Phobius"/>
    </source>
</evidence>
<evidence type="ECO:0000313" key="3">
    <source>
        <dbReference type="Proteomes" id="UP000198862"/>
    </source>
</evidence>
<accession>A0A1I1Q1Y2</accession>
<keyword evidence="1" id="KW-0472">Membrane</keyword>
<reference evidence="2 3" key="1">
    <citation type="submission" date="2016-10" db="EMBL/GenBank/DDBJ databases">
        <authorList>
            <person name="de Groot N.N."/>
        </authorList>
    </citation>
    <scope>NUCLEOTIDE SEQUENCE [LARGE SCALE GENOMIC DNA]</scope>
    <source>
        <strain evidence="2 3">DSM 6059</strain>
    </source>
</reference>
<feature type="transmembrane region" description="Helical" evidence="1">
    <location>
        <begin position="98"/>
        <end position="115"/>
    </location>
</feature>
<keyword evidence="1" id="KW-0812">Transmembrane</keyword>
<keyword evidence="1" id="KW-1133">Transmembrane helix</keyword>
<proteinExistence type="predicted"/>
<feature type="transmembrane region" description="Helical" evidence="1">
    <location>
        <begin position="121"/>
        <end position="141"/>
    </location>
</feature>
<gene>
    <name evidence="2" type="ORF">SAMN02745724_03712</name>
</gene>
<dbReference type="STRING" id="1123010.SAMN02745724_03712"/>
<dbReference type="RefSeq" id="WP_091988055.1">
    <property type="nucleotide sequence ID" value="NZ_FOLO01000037.1"/>
</dbReference>
<name>A0A1I1Q1Y2_9GAMM</name>
<protein>
    <submittedName>
        <fullName evidence="2">Uncharacterized protein</fullName>
    </submittedName>
</protein>
<sequence length="150" mass="17367">MQKYSHIAPIEEIEEDTQFWDIQSSLKVLLINIFSIQVVFYILTTLTSVFANQIISTLNLSFVSTQGLSYFATNMWSITFVFLLCIPIYIKLKKVVNYPLYLMALYPVTLLLFSFKNSVSSLVVLVLAFLSLLIVYAVNYFQFKQRETQC</sequence>
<feature type="transmembrane region" description="Helical" evidence="1">
    <location>
        <begin position="29"/>
        <end position="55"/>
    </location>
</feature>
<keyword evidence="3" id="KW-1185">Reference proteome</keyword>
<evidence type="ECO:0000313" key="2">
    <source>
        <dbReference type="EMBL" id="SFD15977.1"/>
    </source>
</evidence>
<dbReference type="Proteomes" id="UP000198862">
    <property type="component" value="Unassembled WGS sequence"/>
</dbReference>
<feature type="transmembrane region" description="Helical" evidence="1">
    <location>
        <begin position="67"/>
        <end position="86"/>
    </location>
</feature>